<evidence type="ECO:0000313" key="3">
    <source>
        <dbReference type="Proteomes" id="UP000321798"/>
    </source>
</evidence>
<gene>
    <name evidence="2" type="ORF">CSO01_05430</name>
</gene>
<dbReference type="Proteomes" id="UP000321798">
    <property type="component" value="Unassembled WGS sequence"/>
</dbReference>
<comment type="caution">
    <text evidence="2">The sequence shown here is derived from an EMBL/GenBank/DDBJ whole genome shotgun (WGS) entry which is preliminary data.</text>
</comment>
<name>A0A512P9F0_9CELL</name>
<feature type="compositionally biased region" description="Basic and acidic residues" evidence="1">
    <location>
        <begin position="1"/>
        <end position="15"/>
    </location>
</feature>
<feature type="region of interest" description="Disordered" evidence="1">
    <location>
        <begin position="1"/>
        <end position="85"/>
    </location>
</feature>
<dbReference type="EMBL" id="BKAL01000002">
    <property type="protein sequence ID" value="GEP67828.1"/>
    <property type="molecule type" value="Genomic_DNA"/>
</dbReference>
<reference evidence="2 3" key="1">
    <citation type="submission" date="2019-07" db="EMBL/GenBank/DDBJ databases">
        <title>Whole genome shotgun sequence of Cellulomonas soli NBRC 109434.</title>
        <authorList>
            <person name="Hosoyama A."/>
            <person name="Uohara A."/>
            <person name="Ohji S."/>
            <person name="Ichikawa N."/>
        </authorList>
    </citation>
    <scope>NUCLEOTIDE SEQUENCE [LARGE SCALE GENOMIC DNA]</scope>
    <source>
        <strain evidence="2 3">NBRC 109434</strain>
    </source>
</reference>
<organism evidence="2 3">
    <name type="scientific">Cellulomonas soli</name>
    <dbReference type="NCBI Taxonomy" id="931535"/>
    <lineage>
        <taxon>Bacteria</taxon>
        <taxon>Bacillati</taxon>
        <taxon>Actinomycetota</taxon>
        <taxon>Actinomycetes</taxon>
        <taxon>Micrococcales</taxon>
        <taxon>Cellulomonadaceae</taxon>
        <taxon>Cellulomonas</taxon>
    </lineage>
</organism>
<evidence type="ECO:0000256" key="1">
    <source>
        <dbReference type="SAM" id="MobiDB-lite"/>
    </source>
</evidence>
<proteinExistence type="predicted"/>
<dbReference type="AlphaFoldDB" id="A0A512P9F0"/>
<accession>A0A512P9F0</accession>
<protein>
    <submittedName>
        <fullName evidence="2">Uncharacterized protein</fullName>
    </submittedName>
</protein>
<sequence>MPTTAHEWESRDRNADPASIANAVATSSPRPNAGAATSVPNQDGAPSPVPFRGRWPPCAEGTSRSLFTPTYRHKGRTSTAAGRDT</sequence>
<keyword evidence="3" id="KW-1185">Reference proteome</keyword>
<evidence type="ECO:0000313" key="2">
    <source>
        <dbReference type="EMBL" id="GEP67828.1"/>
    </source>
</evidence>